<sequence>MSSLKFDLPQLDYTTRFALWQVKMRAILAQSSDLDEAIDAFGEKAKDTWTDAEKRKDRKALSLIQLHLSNNILQEVLQEKTTAELWVKLEEICLSKDLTGRLHVKMKLFSHKLQEGGSVMNHLSSWKEIVSDLQSIEVKYEDEDLGLLLLCSLPNSFSNFRDTILLSRDKLTLAEVYDALQQKEKMKSMVQAESSSSKAEALEVRGRPEQRDNYYHNNRDKSKGDRGRSKSKGRDKFCRYCKKSNHNIDDCWKLQNKEKRNGTYQPKNNDGNGKAAVVTGKGEAAVVAGNDGSDSSDGDCLAVLAACVSRDDEWILDTACSFHICCNKDWFSSYESVQSGDFVRVGNDNQCSIVGIGSVQIKTHDGMTHTLTGVKHIPSMARNLISLSTLDCDGYKYKGGNKLLKKWKVMVETQTEKKVKILRTDNGMEFCSNEFDEFCSNDGMVRHHTIPYTPQQNGVAERMNRTIISRARCMLSNAKMHRSFWAEAASTACYLINRSPSVPLDKKTPIEVWSGSPADYSDLRVFGCTAYAHVDNGKLEPRAVKCIFLGYGSGVKAYRLWNPETKKIVLSRNVVFNEAVMFNDSPSTDISDAIDSPDVSDDEQHRIGVQVEHAKENENVVPETNNDDNDVPPSPPFVQRQGRSIAADRPRRNIAPPTRLIQECDIVDYALSCAEQVEHDIEPATYTEAIASVDKEKWVGAMQEEMQSLEKNGTWDVVYLPKQKKAVRCKWIFKRKEGLSPNEPPWFKARLVAKGFSQILGVDYNDVFSPVVKHSSIRAFFGIVAMHDLELEQLDVKTAFLHGELEEEIYMDQPEGYVVPGKEDLVCKLKRSLYGLKQSPRQWYKRFDSFMLTHGFERSQYDSCVYIKFVNGSPIYLLLYVDDMLIAAKSMKEITILKNQLSSEFEMKDLGPAKKILGMEIKRDRKSSLLFLSQEKYIEKVLHRFNMHDAKSVTTPIASHFKLSALQCPSSEDDIEYMSRVPYSSAVGSLMYAMVCSRPDLSYAMSLVSRYMANPGKEHWKAVQWIFRYLRGTSKACLRFGRIGEGLAGYVDSDYAGDLDMLGPHRTGAQLPHGHLGEGEKEPTRKKRNTAHGGISSIRVHGGPGARRMPLHASRESVPLPLAFPQTPQSLTPSSPPLARFLPQSKANRRLTLAICTDEDGAEAGERSWWWRSGTGGEEGEMGAREGVASEEAGSAMAGSRSAVRDSAEDRAASPGSSGFSFCVGSFGPITVGPELTYLGAAAESGGTGGVGDQVRLRSGNGAPGASSGAEAWSESCADAGGLPARSRVAGHRSESASRGEWEIGTEFRRERPTFSVRCGERESFCAASSEVEQEAIPTGACCTGAEGGVCSDDSAATRSVAEQDTRGARKFRDLIGAAALGFGGSGKAKEMLVGSRSSSMASWTRSNGGGDHVPVVDMEDKELEALFGQLWDIPKHLDKPPTRVAPYISPPRSRVRSSPPPPPLPPERPSLCYLGVEEVDFIDLESEVVIMADRGRGGRNRGRGSGGGRGDNWNRQQFNSNQFQQGPQQQQPFQQNRGPYPQFPPQSYGFVPGGLPPPWAFQGPYPQFNPQQFGFQSNQWIAPSAEENPQSSQGQVEDSGAKAKSGMAKQMQKKKNDGGGEVQVIPNQMSYVDTICLGCGEPGHFKQSCDKKAFCFICKATNHGVEGCPVIKRPPQVAKYIGSAANGLGFFHIEIPEVVVNPVTTTKNCGLVLIEEGNISKAELAKEFAGIYRTNWPWQIRELTQWSYLVKFPPHLPVDQVIGYPRFGLTKPGVWVKVEAWDDDPDPVAVMQVTWMKIHEIDWMSVFKDCAEVVRVKIKCRDATKIPAGRLFHFQGKFHQLLFETEGEPVTGVADDPPAPPPPPPSDGNDEHENEEQNSERQDGMDTDRGSAAGNSTNSVVVNANAASSGSVARRLVTDGGEVKEYVSGEEVYDLLLKNGEVDEEGRFIWRSGPSMIAEEVSEEIQNFLLEDQGSLTCKNGIDLGSGEVNEGLELTLLEDIMPSFERPDMEGVVDTDKQRKTRKKKTWGPVQATRQSSRVDRSMNVMKKAIEYKKKNNLEEPNKKMKGIMHSNAFQSLDVDYLESLARNVGVDISAVSGSGEKEEVQADQSRCPRKRFEALLAVISWGTFLFLGAGRECHKGRDLRTINGGSNLWGNEDLAWWFMNSGMQVGATAQEKIKVLPFRVKIQGVECDLVIPEELESSFQGSGVEGGGFVHGVTGGKNQSSAEAGANLKCSSFDWITSWAPASKMFHGGRASLDFLKEHPEEEASVHVVL</sequence>
<dbReference type="InterPro" id="IPR036397">
    <property type="entry name" value="RNaseH_sf"/>
</dbReference>
<evidence type="ECO:0000259" key="7">
    <source>
        <dbReference type="PROSITE" id="PS50158"/>
    </source>
</evidence>
<dbReference type="SUPFAM" id="SSF53098">
    <property type="entry name" value="Ribonuclease H-like"/>
    <property type="match status" value="1"/>
</dbReference>
<name>A0AAD8T625_LOLMU</name>
<evidence type="ECO:0000259" key="8">
    <source>
        <dbReference type="PROSITE" id="PS50994"/>
    </source>
</evidence>
<dbReference type="InterPro" id="IPR001584">
    <property type="entry name" value="Integrase_cat-core"/>
</dbReference>
<feature type="region of interest" description="Disordered" evidence="6">
    <location>
        <begin position="2009"/>
        <end position="2041"/>
    </location>
</feature>
<reference evidence="9" key="1">
    <citation type="submission" date="2023-07" db="EMBL/GenBank/DDBJ databases">
        <title>A chromosome-level genome assembly of Lolium multiflorum.</title>
        <authorList>
            <person name="Chen Y."/>
            <person name="Copetti D."/>
            <person name="Kolliker R."/>
            <person name="Studer B."/>
        </authorList>
    </citation>
    <scope>NUCLEOTIDE SEQUENCE</scope>
    <source>
        <strain evidence="9">02402/16</strain>
        <tissue evidence="9">Leaf</tissue>
    </source>
</reference>
<feature type="compositionally biased region" description="Low complexity" evidence="6">
    <location>
        <begin position="1259"/>
        <end position="1274"/>
    </location>
</feature>
<keyword evidence="3" id="KW-0064">Aspartyl protease</keyword>
<feature type="region of interest" description="Disordered" evidence="6">
    <location>
        <begin position="1068"/>
        <end position="1110"/>
    </location>
</feature>
<dbReference type="PANTHER" id="PTHR42648">
    <property type="entry name" value="TRANSPOSASE, PUTATIVE-RELATED"/>
    <property type="match status" value="1"/>
</dbReference>
<feature type="compositionally biased region" description="Basic and acidic residues" evidence="6">
    <location>
        <begin position="1879"/>
        <end position="1890"/>
    </location>
</feature>
<feature type="region of interest" description="Disordered" evidence="6">
    <location>
        <begin position="188"/>
        <end position="233"/>
    </location>
</feature>
<dbReference type="Pfam" id="PF25597">
    <property type="entry name" value="SH3_retrovirus"/>
    <property type="match status" value="1"/>
</dbReference>
<keyword evidence="10" id="KW-1185">Reference proteome</keyword>
<dbReference type="Pfam" id="PF07727">
    <property type="entry name" value="RVT_2"/>
    <property type="match status" value="1"/>
</dbReference>
<evidence type="ECO:0000256" key="2">
    <source>
        <dbReference type="ARBA" id="ARBA00022723"/>
    </source>
</evidence>
<dbReference type="InterPro" id="IPR057670">
    <property type="entry name" value="SH3_retrovirus"/>
</dbReference>
<feature type="compositionally biased region" description="Acidic residues" evidence="6">
    <location>
        <begin position="1869"/>
        <end position="1878"/>
    </location>
</feature>
<evidence type="ECO:0008006" key="11">
    <source>
        <dbReference type="Google" id="ProtNLM"/>
    </source>
</evidence>
<dbReference type="SUPFAM" id="SSF56672">
    <property type="entry name" value="DNA/RNA polymerases"/>
    <property type="match status" value="1"/>
</dbReference>
<evidence type="ECO:0000256" key="1">
    <source>
        <dbReference type="ARBA" id="ARBA00022670"/>
    </source>
</evidence>
<dbReference type="InterPro" id="IPR036875">
    <property type="entry name" value="Znf_CCHC_sf"/>
</dbReference>
<dbReference type="Gene3D" id="3.30.420.10">
    <property type="entry name" value="Ribonuclease H-like superfamily/Ribonuclease H"/>
    <property type="match status" value="1"/>
</dbReference>
<dbReference type="GO" id="GO:0006508">
    <property type="term" value="P:proteolysis"/>
    <property type="evidence" value="ECO:0007669"/>
    <property type="project" value="UniProtKB-KW"/>
</dbReference>
<feature type="region of interest" description="Disordered" evidence="6">
    <location>
        <begin position="615"/>
        <end position="645"/>
    </location>
</feature>
<dbReference type="Pfam" id="PF22936">
    <property type="entry name" value="Pol_BBD"/>
    <property type="match status" value="1"/>
</dbReference>
<dbReference type="Gene3D" id="4.10.60.10">
    <property type="entry name" value="Zinc finger, CCHC-type"/>
    <property type="match status" value="1"/>
</dbReference>
<dbReference type="GO" id="GO:0004190">
    <property type="term" value="F:aspartic-type endopeptidase activity"/>
    <property type="evidence" value="ECO:0007669"/>
    <property type="project" value="UniProtKB-KW"/>
</dbReference>
<feature type="region of interest" description="Disordered" evidence="6">
    <location>
        <begin position="1247"/>
        <end position="1274"/>
    </location>
</feature>
<evidence type="ECO:0000256" key="6">
    <source>
        <dbReference type="SAM" id="MobiDB-lite"/>
    </source>
</evidence>
<keyword evidence="1" id="KW-0645">Protease</keyword>
<feature type="compositionally biased region" description="Pro residues" evidence="6">
    <location>
        <begin position="1459"/>
        <end position="1469"/>
    </location>
</feature>
<keyword evidence="5" id="KW-0862">Zinc</keyword>
<dbReference type="InterPro" id="IPR039537">
    <property type="entry name" value="Retrotran_Ty1/copia-like"/>
</dbReference>
<gene>
    <name evidence="9" type="ORF">QYE76_057924</name>
</gene>
<feature type="compositionally biased region" description="Basic and acidic residues" evidence="6">
    <location>
        <begin position="2009"/>
        <end position="2020"/>
    </location>
</feature>
<evidence type="ECO:0000256" key="5">
    <source>
        <dbReference type="PROSITE-ProRule" id="PRU00047"/>
    </source>
</evidence>
<feature type="compositionally biased region" description="Pro residues" evidence="6">
    <location>
        <begin position="1858"/>
        <end position="1867"/>
    </location>
</feature>
<dbReference type="Pfam" id="PF14223">
    <property type="entry name" value="Retrotran_gag_2"/>
    <property type="match status" value="1"/>
</dbReference>
<comment type="caution">
    <text evidence="9">The sequence shown here is derived from an EMBL/GenBank/DDBJ whole genome shotgun (WGS) entry which is preliminary data.</text>
</comment>
<evidence type="ECO:0000256" key="4">
    <source>
        <dbReference type="ARBA" id="ARBA00022801"/>
    </source>
</evidence>
<dbReference type="PROSITE" id="PS50994">
    <property type="entry name" value="INTEGRASE"/>
    <property type="match status" value="1"/>
</dbReference>
<dbReference type="PROSITE" id="PS50158">
    <property type="entry name" value="ZF_CCHC"/>
    <property type="match status" value="1"/>
</dbReference>
<dbReference type="Proteomes" id="UP001231189">
    <property type="component" value="Unassembled WGS sequence"/>
</dbReference>
<dbReference type="InterPro" id="IPR043502">
    <property type="entry name" value="DNA/RNA_pol_sf"/>
</dbReference>
<dbReference type="InterPro" id="IPR054722">
    <property type="entry name" value="PolX-like_BBD"/>
</dbReference>
<evidence type="ECO:0000313" key="10">
    <source>
        <dbReference type="Proteomes" id="UP001231189"/>
    </source>
</evidence>
<feature type="domain" description="Integrase catalytic" evidence="8">
    <location>
        <begin position="420"/>
        <end position="517"/>
    </location>
</feature>
<feature type="compositionally biased region" description="Basic and acidic residues" evidence="6">
    <location>
        <begin position="1203"/>
        <end position="1212"/>
    </location>
</feature>
<dbReference type="PANTHER" id="PTHR42648:SF28">
    <property type="entry name" value="TRANSPOSON-ENCODED PROTEIN WITH RIBONUCLEASE H-LIKE AND RETROVIRUS ZINC FINGER-LIKE DOMAINS"/>
    <property type="match status" value="1"/>
</dbReference>
<evidence type="ECO:0000313" key="9">
    <source>
        <dbReference type="EMBL" id="KAK1669765.1"/>
    </source>
</evidence>
<keyword evidence="4" id="KW-0378">Hydrolase</keyword>
<dbReference type="SUPFAM" id="SSF57756">
    <property type="entry name" value="Retrovirus zinc finger-like domains"/>
    <property type="match status" value="1"/>
</dbReference>
<protein>
    <recommendedName>
        <fullName evidence="11">Gag-pol polyprotein</fullName>
    </recommendedName>
</protein>
<feature type="region of interest" description="Disordered" evidence="6">
    <location>
        <begin position="1586"/>
        <end position="1623"/>
    </location>
</feature>
<keyword evidence="5" id="KW-0863">Zinc-finger</keyword>
<dbReference type="InterPro" id="IPR012337">
    <property type="entry name" value="RNaseH-like_sf"/>
</dbReference>
<feature type="region of interest" description="Disordered" evidence="6">
    <location>
        <begin position="1439"/>
        <end position="1470"/>
    </location>
</feature>
<dbReference type="GO" id="GO:0015074">
    <property type="term" value="P:DNA integration"/>
    <property type="evidence" value="ECO:0007669"/>
    <property type="project" value="InterPro"/>
</dbReference>
<feature type="compositionally biased region" description="Polar residues" evidence="6">
    <location>
        <begin position="1586"/>
        <end position="1597"/>
    </location>
</feature>
<dbReference type="GO" id="GO:0008270">
    <property type="term" value="F:zinc ion binding"/>
    <property type="evidence" value="ECO:0007669"/>
    <property type="project" value="UniProtKB-KW"/>
</dbReference>
<dbReference type="InterPro" id="IPR013103">
    <property type="entry name" value="RVT_2"/>
</dbReference>
<feature type="region of interest" description="Disordered" evidence="6">
    <location>
        <begin position="1496"/>
        <end position="1562"/>
    </location>
</feature>
<feature type="compositionally biased region" description="Basic and acidic residues" evidence="6">
    <location>
        <begin position="200"/>
        <end position="233"/>
    </location>
</feature>
<feature type="region of interest" description="Disordered" evidence="6">
    <location>
        <begin position="1171"/>
        <end position="1217"/>
    </location>
</feature>
<organism evidence="9 10">
    <name type="scientific">Lolium multiflorum</name>
    <name type="common">Italian ryegrass</name>
    <name type="synonym">Lolium perenne subsp. multiflorum</name>
    <dbReference type="NCBI Taxonomy" id="4521"/>
    <lineage>
        <taxon>Eukaryota</taxon>
        <taxon>Viridiplantae</taxon>
        <taxon>Streptophyta</taxon>
        <taxon>Embryophyta</taxon>
        <taxon>Tracheophyta</taxon>
        <taxon>Spermatophyta</taxon>
        <taxon>Magnoliopsida</taxon>
        <taxon>Liliopsida</taxon>
        <taxon>Poales</taxon>
        <taxon>Poaceae</taxon>
        <taxon>BOP clade</taxon>
        <taxon>Pooideae</taxon>
        <taxon>Poodae</taxon>
        <taxon>Poeae</taxon>
        <taxon>Poeae Chloroplast Group 2 (Poeae type)</taxon>
        <taxon>Loliodinae</taxon>
        <taxon>Loliinae</taxon>
        <taxon>Lolium</taxon>
    </lineage>
</organism>
<dbReference type="GO" id="GO:0003676">
    <property type="term" value="F:nucleic acid binding"/>
    <property type="evidence" value="ECO:0007669"/>
    <property type="project" value="InterPro"/>
</dbReference>
<feature type="region of interest" description="Disordered" evidence="6">
    <location>
        <begin position="1850"/>
        <end position="1898"/>
    </location>
</feature>
<dbReference type="InterPro" id="IPR001878">
    <property type="entry name" value="Znf_CCHC"/>
</dbReference>
<accession>A0AAD8T625</accession>
<feature type="compositionally biased region" description="Low complexity" evidence="6">
    <location>
        <begin position="1185"/>
        <end position="1202"/>
    </location>
</feature>
<feature type="compositionally biased region" description="Low complexity" evidence="6">
    <location>
        <begin position="1515"/>
        <end position="1540"/>
    </location>
</feature>
<evidence type="ECO:0000256" key="3">
    <source>
        <dbReference type="ARBA" id="ARBA00022750"/>
    </source>
</evidence>
<keyword evidence="2" id="KW-0479">Metal-binding</keyword>
<feature type="domain" description="CCHC-type" evidence="7">
    <location>
        <begin position="1637"/>
        <end position="1652"/>
    </location>
</feature>
<proteinExistence type="predicted"/>
<dbReference type="SMART" id="SM00343">
    <property type="entry name" value="ZnF_C2HC"/>
    <property type="match status" value="3"/>
</dbReference>
<dbReference type="EMBL" id="JAUUTY010000003">
    <property type="protein sequence ID" value="KAK1669765.1"/>
    <property type="molecule type" value="Genomic_DNA"/>
</dbReference>